<keyword evidence="2" id="KW-1185">Reference proteome</keyword>
<gene>
    <name evidence="1" type="ORF">T11_7049</name>
</gene>
<dbReference type="OrthoDB" id="5921753at2759"/>
<evidence type="ECO:0000313" key="2">
    <source>
        <dbReference type="Proteomes" id="UP000055024"/>
    </source>
</evidence>
<protein>
    <submittedName>
        <fullName evidence="1">Uncharacterized protein</fullName>
    </submittedName>
</protein>
<proteinExistence type="predicted"/>
<dbReference type="EMBL" id="JYDP01004457">
    <property type="protein sequence ID" value="KRY94876.1"/>
    <property type="molecule type" value="Genomic_DNA"/>
</dbReference>
<evidence type="ECO:0000313" key="1">
    <source>
        <dbReference type="EMBL" id="KRY94876.1"/>
    </source>
</evidence>
<comment type="caution">
    <text evidence="1">The sequence shown here is derived from an EMBL/GenBank/DDBJ whole genome shotgun (WGS) entry which is preliminary data.</text>
</comment>
<dbReference type="Proteomes" id="UP000055024">
    <property type="component" value="Unassembled WGS sequence"/>
</dbReference>
<dbReference type="AlphaFoldDB" id="A0A0V1G9R1"/>
<accession>A0A0V1G9R1</accession>
<name>A0A0V1G9R1_9BILA</name>
<sequence>MLDTTDVSFTYVQIQPLPTQSLLLPITFLPEFMQIC</sequence>
<organism evidence="1 2">
    <name type="scientific">Trichinella zimbabwensis</name>
    <dbReference type="NCBI Taxonomy" id="268475"/>
    <lineage>
        <taxon>Eukaryota</taxon>
        <taxon>Metazoa</taxon>
        <taxon>Ecdysozoa</taxon>
        <taxon>Nematoda</taxon>
        <taxon>Enoplea</taxon>
        <taxon>Dorylaimia</taxon>
        <taxon>Trichinellida</taxon>
        <taxon>Trichinellidae</taxon>
        <taxon>Trichinella</taxon>
    </lineage>
</organism>
<reference evidence="1 2" key="1">
    <citation type="submission" date="2015-01" db="EMBL/GenBank/DDBJ databases">
        <title>Evolution of Trichinella species and genotypes.</title>
        <authorList>
            <person name="Korhonen P.K."/>
            <person name="Edoardo P."/>
            <person name="Giuseppe L.R."/>
            <person name="Gasser R.B."/>
        </authorList>
    </citation>
    <scope>NUCLEOTIDE SEQUENCE [LARGE SCALE GENOMIC DNA]</scope>
    <source>
        <strain evidence="1">ISS1029</strain>
    </source>
</reference>